<dbReference type="EMBL" id="CP017269">
    <property type="protein sequence ID" value="AOT69543.1"/>
    <property type="molecule type" value="Genomic_DNA"/>
</dbReference>
<keyword evidence="7" id="KW-1185">Reference proteome</keyword>
<evidence type="ECO:0000313" key="6">
    <source>
        <dbReference type="EMBL" id="AOT69543.1"/>
    </source>
</evidence>
<name>A0A1D8GF61_9FIRM</name>
<evidence type="ECO:0000313" key="7">
    <source>
        <dbReference type="Proteomes" id="UP000095743"/>
    </source>
</evidence>
<dbReference type="InterPro" id="IPR017871">
    <property type="entry name" value="ABC_transporter-like_CS"/>
</dbReference>
<feature type="domain" description="ABC transporter" evidence="5">
    <location>
        <begin position="3"/>
        <end position="248"/>
    </location>
</feature>
<dbReference type="Pfam" id="PF00005">
    <property type="entry name" value="ABC_tran"/>
    <property type="match status" value="1"/>
</dbReference>
<sequence>MLLEVKDVYKSYKKSFDIMSKEKIEILKGISLYLKERECLGIIGESGSGKSTLGRLIIGVEKADRGSIAIEGADITKTKNKAIKQKISVVFQDYISSVNPRFQVLDILSEPLRTFENLERKDIIQKAIDLLEKVGLAEEYLYRYPHELSGGQLQRVCIARAITTNPKLIVLDEAISSLDVSIQVQILDLLIQLKKEMNISYIFITHDLTAITYICDRVIFFKEGRTVEEVHSIADLKNVKEAYSKALLHAAMRMNEKEEIYEVQRIS</sequence>
<evidence type="ECO:0000256" key="2">
    <source>
        <dbReference type="ARBA" id="ARBA00022448"/>
    </source>
</evidence>
<dbReference type="InterPro" id="IPR003439">
    <property type="entry name" value="ABC_transporter-like_ATP-bd"/>
</dbReference>
<evidence type="ECO:0000256" key="1">
    <source>
        <dbReference type="ARBA" id="ARBA00005417"/>
    </source>
</evidence>
<reference evidence="6 7" key="1">
    <citation type="submission" date="2016-09" db="EMBL/GenBank/DDBJ databases">
        <title>Genomic analysis reveals versatility of anaerobic energy metabolism of Geosporobacter ferrireducens IRF9 of phylum Firmicutes.</title>
        <authorList>
            <person name="Kim S.-J."/>
        </authorList>
    </citation>
    <scope>NUCLEOTIDE SEQUENCE [LARGE SCALE GENOMIC DNA]</scope>
    <source>
        <strain evidence="6 7">IRF9</strain>
    </source>
</reference>
<dbReference type="GO" id="GO:0005524">
    <property type="term" value="F:ATP binding"/>
    <property type="evidence" value="ECO:0007669"/>
    <property type="project" value="UniProtKB-KW"/>
</dbReference>
<dbReference type="GO" id="GO:0016887">
    <property type="term" value="F:ATP hydrolysis activity"/>
    <property type="evidence" value="ECO:0007669"/>
    <property type="project" value="InterPro"/>
</dbReference>
<dbReference type="OrthoDB" id="9802264at2"/>
<accession>A0A1D8GF61</accession>
<dbReference type="KEGG" id="gfe:Gferi_08115"/>
<keyword evidence="3" id="KW-0547">Nucleotide-binding</keyword>
<dbReference type="RefSeq" id="WP_069975334.1">
    <property type="nucleotide sequence ID" value="NZ_CP017269.1"/>
</dbReference>
<dbReference type="SUPFAM" id="SSF52540">
    <property type="entry name" value="P-loop containing nucleoside triphosphate hydrolases"/>
    <property type="match status" value="1"/>
</dbReference>
<dbReference type="CDD" id="cd03257">
    <property type="entry name" value="ABC_NikE_OppD_transporters"/>
    <property type="match status" value="1"/>
</dbReference>
<dbReference type="InterPro" id="IPR050319">
    <property type="entry name" value="ABC_transp_ATP-bind"/>
</dbReference>
<dbReference type="STRING" id="1424294.Gferi_08115"/>
<dbReference type="Gene3D" id="3.40.50.300">
    <property type="entry name" value="P-loop containing nucleotide triphosphate hydrolases"/>
    <property type="match status" value="1"/>
</dbReference>
<protein>
    <submittedName>
        <fullName evidence="6">Peptide ABC transporter ATP-binding protein</fullName>
    </submittedName>
</protein>
<evidence type="ECO:0000256" key="4">
    <source>
        <dbReference type="ARBA" id="ARBA00022840"/>
    </source>
</evidence>
<dbReference type="InterPro" id="IPR027417">
    <property type="entry name" value="P-loop_NTPase"/>
</dbReference>
<dbReference type="PROSITE" id="PS00211">
    <property type="entry name" value="ABC_TRANSPORTER_1"/>
    <property type="match status" value="1"/>
</dbReference>
<dbReference type="AlphaFoldDB" id="A0A1D8GF61"/>
<evidence type="ECO:0000256" key="3">
    <source>
        <dbReference type="ARBA" id="ARBA00022741"/>
    </source>
</evidence>
<dbReference type="InterPro" id="IPR003593">
    <property type="entry name" value="AAA+_ATPase"/>
</dbReference>
<keyword evidence="4 6" id="KW-0067">ATP-binding</keyword>
<keyword evidence="2" id="KW-0813">Transport</keyword>
<organism evidence="6 7">
    <name type="scientific">Geosporobacter ferrireducens</name>
    <dbReference type="NCBI Taxonomy" id="1424294"/>
    <lineage>
        <taxon>Bacteria</taxon>
        <taxon>Bacillati</taxon>
        <taxon>Bacillota</taxon>
        <taxon>Clostridia</taxon>
        <taxon>Peptostreptococcales</taxon>
        <taxon>Thermotaleaceae</taxon>
        <taxon>Geosporobacter</taxon>
    </lineage>
</organism>
<dbReference type="PROSITE" id="PS50893">
    <property type="entry name" value="ABC_TRANSPORTER_2"/>
    <property type="match status" value="1"/>
</dbReference>
<evidence type="ECO:0000259" key="5">
    <source>
        <dbReference type="PROSITE" id="PS50893"/>
    </source>
</evidence>
<dbReference type="SMART" id="SM00382">
    <property type="entry name" value="AAA"/>
    <property type="match status" value="1"/>
</dbReference>
<dbReference type="PANTHER" id="PTHR43776">
    <property type="entry name" value="TRANSPORT ATP-BINDING PROTEIN"/>
    <property type="match status" value="1"/>
</dbReference>
<dbReference type="PANTHER" id="PTHR43776:SF7">
    <property type="entry name" value="D,D-DIPEPTIDE TRANSPORT ATP-BINDING PROTEIN DDPF-RELATED"/>
    <property type="match status" value="1"/>
</dbReference>
<proteinExistence type="inferred from homology"/>
<gene>
    <name evidence="6" type="ORF">Gferi_08115</name>
</gene>
<dbReference type="Proteomes" id="UP000095743">
    <property type="component" value="Chromosome"/>
</dbReference>
<comment type="similarity">
    <text evidence="1">Belongs to the ABC transporter superfamily.</text>
</comment>
<dbReference type="GO" id="GO:0055085">
    <property type="term" value="P:transmembrane transport"/>
    <property type="evidence" value="ECO:0007669"/>
    <property type="project" value="UniProtKB-ARBA"/>
</dbReference>